<dbReference type="Proteomes" id="UP001060039">
    <property type="component" value="Chromosome"/>
</dbReference>
<reference evidence="2" key="1">
    <citation type="submission" date="2022-07" db="EMBL/GenBank/DDBJ databases">
        <title>Taxonomic analysis of Microcella humidisoli nov. sp., isolated from riverside soil.</title>
        <authorList>
            <person name="Molina K.M."/>
            <person name="Kim S.B."/>
        </authorList>
    </citation>
    <scope>NUCLEOTIDE SEQUENCE</scope>
    <source>
        <strain evidence="2">MMS21-STM10</strain>
    </source>
</reference>
<protein>
    <recommendedName>
        <fullName evidence="4">DUF4333 domain-containing protein</fullName>
    </recommendedName>
</protein>
<dbReference type="PROSITE" id="PS51257">
    <property type="entry name" value="PROKAR_LIPOPROTEIN"/>
    <property type="match status" value="1"/>
</dbReference>
<sequence length="193" mass="19527">MSRLLPLAAGAAAALLLLAGCAAPIDTSNAERVDGAVTVPASDLALAAEGVVLEQGFTVEIDCGSADVPLEVGASVECSAFDPATESTGGYVVTITAVDGTDYEIEVVGSEATPQPAPESALESAQAFADLTAQAITDSLGEAPFVDCGTDDIEIFEGQDVRCAYETSSASGFVVATVTSFDGSFYEISVVEE</sequence>
<feature type="signal peptide" evidence="1">
    <location>
        <begin position="1"/>
        <end position="22"/>
    </location>
</feature>
<dbReference type="EMBL" id="CP101497">
    <property type="protein sequence ID" value="UTT61938.1"/>
    <property type="molecule type" value="Genomic_DNA"/>
</dbReference>
<dbReference type="RefSeq" id="WP_255159079.1">
    <property type="nucleotide sequence ID" value="NZ_CP101497.1"/>
</dbReference>
<feature type="chain" id="PRO_5047351129" description="DUF4333 domain-containing protein" evidence="1">
    <location>
        <begin position="23"/>
        <end position="193"/>
    </location>
</feature>
<name>A0ABY5FV42_9MICO</name>
<evidence type="ECO:0000313" key="2">
    <source>
        <dbReference type="EMBL" id="UTT61938.1"/>
    </source>
</evidence>
<evidence type="ECO:0008006" key="4">
    <source>
        <dbReference type="Google" id="ProtNLM"/>
    </source>
</evidence>
<keyword evidence="1" id="KW-0732">Signal</keyword>
<evidence type="ECO:0000313" key="3">
    <source>
        <dbReference type="Proteomes" id="UP001060039"/>
    </source>
</evidence>
<proteinExistence type="predicted"/>
<evidence type="ECO:0000256" key="1">
    <source>
        <dbReference type="SAM" id="SignalP"/>
    </source>
</evidence>
<accession>A0ABY5FV42</accession>
<gene>
    <name evidence="2" type="ORF">NNL39_09690</name>
</gene>
<organism evidence="2 3">
    <name type="scientific">Microcella humidisoli</name>
    <dbReference type="NCBI Taxonomy" id="2963406"/>
    <lineage>
        <taxon>Bacteria</taxon>
        <taxon>Bacillati</taxon>
        <taxon>Actinomycetota</taxon>
        <taxon>Actinomycetes</taxon>
        <taxon>Micrococcales</taxon>
        <taxon>Microbacteriaceae</taxon>
        <taxon>Microcella</taxon>
    </lineage>
</organism>
<keyword evidence="3" id="KW-1185">Reference proteome</keyword>